<accession>A0A2I0THR3</accession>
<gene>
    <name evidence="1" type="ORF">llap_16338</name>
</gene>
<dbReference type="AlphaFoldDB" id="A0A2I0THR3"/>
<keyword evidence="2" id="KW-1185">Reference proteome</keyword>
<evidence type="ECO:0000313" key="2">
    <source>
        <dbReference type="Proteomes" id="UP000233556"/>
    </source>
</evidence>
<name>A0A2I0THR3_LIMLA</name>
<protein>
    <recommendedName>
        <fullName evidence="3">Rna-directed dna polymerase from mobile element jockey-like</fullName>
    </recommendedName>
</protein>
<reference evidence="2" key="2">
    <citation type="submission" date="2017-12" db="EMBL/GenBank/DDBJ databases">
        <title>Genome sequence of the Bar-tailed Godwit (Limosa lapponica baueri).</title>
        <authorList>
            <person name="Lima N.C.B."/>
            <person name="Parody-Merino A.M."/>
            <person name="Battley P.F."/>
            <person name="Fidler A.E."/>
            <person name="Prosdocimi F."/>
        </authorList>
    </citation>
    <scope>NUCLEOTIDE SEQUENCE [LARGE SCALE GENOMIC DNA]</scope>
</reference>
<reference evidence="2" key="1">
    <citation type="submission" date="2017-11" db="EMBL/GenBank/DDBJ databases">
        <authorList>
            <person name="Lima N.C."/>
            <person name="Parody-Merino A.M."/>
            <person name="Battley P.F."/>
            <person name="Fidler A.E."/>
            <person name="Prosdocimi F."/>
        </authorList>
    </citation>
    <scope>NUCLEOTIDE SEQUENCE [LARGE SCALE GENOMIC DNA]</scope>
</reference>
<proteinExistence type="predicted"/>
<evidence type="ECO:0000313" key="1">
    <source>
        <dbReference type="EMBL" id="PKU33357.1"/>
    </source>
</evidence>
<evidence type="ECO:0008006" key="3">
    <source>
        <dbReference type="Google" id="ProtNLM"/>
    </source>
</evidence>
<dbReference type="PANTHER" id="PTHR33332">
    <property type="entry name" value="REVERSE TRANSCRIPTASE DOMAIN-CONTAINING PROTEIN"/>
    <property type="match status" value="1"/>
</dbReference>
<organism evidence="1 2">
    <name type="scientific">Limosa lapponica baueri</name>
    <dbReference type="NCBI Taxonomy" id="1758121"/>
    <lineage>
        <taxon>Eukaryota</taxon>
        <taxon>Metazoa</taxon>
        <taxon>Chordata</taxon>
        <taxon>Craniata</taxon>
        <taxon>Vertebrata</taxon>
        <taxon>Euteleostomi</taxon>
        <taxon>Archelosauria</taxon>
        <taxon>Archosauria</taxon>
        <taxon>Dinosauria</taxon>
        <taxon>Saurischia</taxon>
        <taxon>Theropoda</taxon>
        <taxon>Coelurosauria</taxon>
        <taxon>Aves</taxon>
        <taxon>Neognathae</taxon>
        <taxon>Neoaves</taxon>
        <taxon>Charadriiformes</taxon>
        <taxon>Scolopacidae</taxon>
        <taxon>Limosa</taxon>
    </lineage>
</organism>
<dbReference type="EMBL" id="KZ510188">
    <property type="protein sequence ID" value="PKU33357.1"/>
    <property type="molecule type" value="Genomic_DNA"/>
</dbReference>
<dbReference type="Proteomes" id="UP000233556">
    <property type="component" value="Unassembled WGS sequence"/>
</dbReference>
<dbReference type="OrthoDB" id="15304at2759"/>
<sequence length="259" mass="28908">MHQYRLGADLLESSSEEKDLGVLVDSRMTTSKQCALVAKKANGTLGCIKKGVASRSREVILPLYSALVRPHLEYCVQFWAPQFKKGRFHENFGDCLLTNANKGKETGAMLDLVLTNKEGLVGNVKLKGSLGCSDHETVEFKILRAARRVCNKLITQDFRRADFGLLRDLLGRVIWEKALEGRGAQGSCKGSNHTVQVAEGKNRGYENEELTVGEDQVRDHLRNLKVHKSMGPDEIHPQVLTELADEVDKPLSIILEKLW</sequence>